<organism evidence="2 3">
    <name type="scientific">Virgisporangium ochraceum</name>
    <dbReference type="NCBI Taxonomy" id="65505"/>
    <lineage>
        <taxon>Bacteria</taxon>
        <taxon>Bacillati</taxon>
        <taxon>Actinomycetota</taxon>
        <taxon>Actinomycetes</taxon>
        <taxon>Micromonosporales</taxon>
        <taxon>Micromonosporaceae</taxon>
        <taxon>Virgisporangium</taxon>
    </lineage>
</organism>
<dbReference type="AlphaFoldDB" id="A0A8J3ZQ19"/>
<evidence type="ECO:0000256" key="1">
    <source>
        <dbReference type="SAM" id="MobiDB-lite"/>
    </source>
</evidence>
<dbReference type="EMBL" id="BOPH01000039">
    <property type="protein sequence ID" value="GIJ68299.1"/>
    <property type="molecule type" value="Genomic_DNA"/>
</dbReference>
<dbReference type="Proteomes" id="UP000635606">
    <property type="component" value="Unassembled WGS sequence"/>
</dbReference>
<feature type="region of interest" description="Disordered" evidence="1">
    <location>
        <begin position="41"/>
        <end position="99"/>
    </location>
</feature>
<evidence type="ECO:0000313" key="3">
    <source>
        <dbReference type="Proteomes" id="UP000635606"/>
    </source>
</evidence>
<feature type="compositionally biased region" description="Low complexity" evidence="1">
    <location>
        <begin position="79"/>
        <end position="90"/>
    </location>
</feature>
<proteinExistence type="predicted"/>
<accession>A0A8J3ZQ19</accession>
<reference evidence="2" key="1">
    <citation type="submission" date="2021-01" db="EMBL/GenBank/DDBJ databases">
        <title>Whole genome shotgun sequence of Virgisporangium ochraceum NBRC 16418.</title>
        <authorList>
            <person name="Komaki H."/>
            <person name="Tamura T."/>
        </authorList>
    </citation>
    <scope>NUCLEOTIDE SEQUENCE</scope>
    <source>
        <strain evidence="2">NBRC 16418</strain>
    </source>
</reference>
<keyword evidence="3" id="KW-1185">Reference proteome</keyword>
<protein>
    <submittedName>
        <fullName evidence="2">Uncharacterized protein</fullName>
    </submittedName>
</protein>
<name>A0A8J3ZQ19_9ACTN</name>
<comment type="caution">
    <text evidence="2">The sequence shown here is derived from an EMBL/GenBank/DDBJ whole genome shotgun (WGS) entry which is preliminary data.</text>
</comment>
<gene>
    <name evidence="2" type="ORF">Voc01_032160</name>
</gene>
<evidence type="ECO:0000313" key="2">
    <source>
        <dbReference type="EMBL" id="GIJ68299.1"/>
    </source>
</evidence>
<sequence>MFLLRGVSGPEVTLRGQMLYDDLDRVLFFVASPWVTDTAALQGLSAQPQPAERTPAGGRGTGPRPDVRALPGGHRRSAEAAPDATAARPPNSRFAAPRA</sequence>